<dbReference type="STRING" id="1230097.A0A423VHA1"/>
<protein>
    <recommendedName>
        <fullName evidence="6">Peptidase A1 domain-containing protein</fullName>
    </recommendedName>
</protein>
<feature type="domain" description="Peptidase A1" evidence="6">
    <location>
        <begin position="70"/>
        <end position="420"/>
    </location>
</feature>
<dbReference type="Pfam" id="PF00026">
    <property type="entry name" value="Asp"/>
    <property type="match status" value="1"/>
</dbReference>
<evidence type="ECO:0000256" key="5">
    <source>
        <dbReference type="SAM" id="SignalP"/>
    </source>
</evidence>
<keyword evidence="4" id="KW-0645">Protease</keyword>
<dbReference type="PROSITE" id="PS00141">
    <property type="entry name" value="ASP_PROTEASE"/>
    <property type="match status" value="1"/>
</dbReference>
<dbReference type="Proteomes" id="UP000285146">
    <property type="component" value="Unassembled WGS sequence"/>
</dbReference>
<dbReference type="PROSITE" id="PS51767">
    <property type="entry name" value="PEPTIDASE_A1"/>
    <property type="match status" value="1"/>
</dbReference>
<evidence type="ECO:0000256" key="4">
    <source>
        <dbReference type="RuleBase" id="RU000454"/>
    </source>
</evidence>
<accession>A0A423VHA1</accession>
<evidence type="ECO:0000256" key="1">
    <source>
        <dbReference type="ARBA" id="ARBA00007447"/>
    </source>
</evidence>
<keyword evidence="8" id="KW-1185">Reference proteome</keyword>
<dbReference type="InterPro" id="IPR021109">
    <property type="entry name" value="Peptidase_aspartic_dom_sf"/>
</dbReference>
<feature type="active site" evidence="3">
    <location>
        <position position="88"/>
    </location>
</feature>
<name>A0A423VHA1_9PEZI</name>
<dbReference type="InterPro" id="IPR034164">
    <property type="entry name" value="Pepsin-like_dom"/>
</dbReference>
<feature type="signal peptide" evidence="5">
    <location>
        <begin position="1"/>
        <end position="18"/>
    </location>
</feature>
<dbReference type="PANTHER" id="PTHR47966:SF51">
    <property type="entry name" value="BETA-SITE APP-CLEAVING ENZYME, ISOFORM A-RELATED"/>
    <property type="match status" value="1"/>
</dbReference>
<dbReference type="InterPro" id="IPR001461">
    <property type="entry name" value="Aspartic_peptidase_A1"/>
</dbReference>
<keyword evidence="2 4" id="KW-0064">Aspartyl protease</keyword>
<gene>
    <name evidence="7" type="ORF">VPNG_10019</name>
</gene>
<proteinExistence type="inferred from homology"/>
<organism evidence="7 8">
    <name type="scientific">Cytospora leucostoma</name>
    <dbReference type="NCBI Taxonomy" id="1230097"/>
    <lineage>
        <taxon>Eukaryota</taxon>
        <taxon>Fungi</taxon>
        <taxon>Dikarya</taxon>
        <taxon>Ascomycota</taxon>
        <taxon>Pezizomycotina</taxon>
        <taxon>Sordariomycetes</taxon>
        <taxon>Sordariomycetidae</taxon>
        <taxon>Diaporthales</taxon>
        <taxon>Cytosporaceae</taxon>
        <taxon>Cytospora</taxon>
    </lineage>
</organism>
<sequence length="428" mass="46389">MRLESLTAAVILVAGATASTVTLPLKSRAREHQSRGDNKFRLPGSRRWLNTSSGVDVPVTDWFNRTDNQWYTTFGIGTPPQNLTFLFDTGSPDLLVPESNCTSCVGLTLFNPNISSTFSPLPGTETNYDFATGADSIPFTVSEGATCRFVHDTVALGTGELKVENQEFVLCDTFAEALVISGISGILGMGLPFSSGDVPSWYWTLVDNGQLDSPLYSFYIPPGDIHGGEVTLGGVDESKVDGEIIYLDLNAEATDAYYAYTFDQYGFYQNGKPFTNTSSNGTASPYSGWAVLDTGTAFLQAPDYTTAKNLYAQISPNITQIDVAGAWGAPCDELERVAPDLTFTLGSDSKALNLTIPKEYFNLGEYPGQPGICQAIFNNPIGALDSQWYYNDTAVWLIGSPLLDKYYTVWDGVGYRVGWGKLPGLPGF</sequence>
<evidence type="ECO:0000256" key="3">
    <source>
        <dbReference type="PIRSR" id="PIRSR601461-1"/>
    </source>
</evidence>
<dbReference type="AlphaFoldDB" id="A0A423VHA1"/>
<dbReference type="EMBL" id="LKEB01000098">
    <property type="protein sequence ID" value="ROV90382.1"/>
    <property type="molecule type" value="Genomic_DNA"/>
</dbReference>
<dbReference type="Gene3D" id="2.40.70.10">
    <property type="entry name" value="Acid Proteases"/>
    <property type="match status" value="2"/>
</dbReference>
<keyword evidence="5" id="KW-0732">Signal</keyword>
<dbReference type="InParanoid" id="A0A423VHA1"/>
<feature type="active site" evidence="3">
    <location>
        <position position="293"/>
    </location>
</feature>
<dbReference type="SUPFAM" id="SSF50630">
    <property type="entry name" value="Acid proteases"/>
    <property type="match status" value="1"/>
</dbReference>
<dbReference type="CDD" id="cd05471">
    <property type="entry name" value="pepsin_like"/>
    <property type="match status" value="1"/>
</dbReference>
<evidence type="ECO:0000256" key="2">
    <source>
        <dbReference type="ARBA" id="ARBA00022750"/>
    </source>
</evidence>
<comment type="similarity">
    <text evidence="1 4">Belongs to the peptidase A1 family.</text>
</comment>
<evidence type="ECO:0000313" key="8">
    <source>
        <dbReference type="Proteomes" id="UP000285146"/>
    </source>
</evidence>
<dbReference type="OrthoDB" id="771136at2759"/>
<comment type="caution">
    <text evidence="7">The sequence shown here is derived from an EMBL/GenBank/DDBJ whole genome shotgun (WGS) entry which is preliminary data.</text>
</comment>
<keyword evidence="4" id="KW-0378">Hydrolase</keyword>
<dbReference type="GO" id="GO:0004190">
    <property type="term" value="F:aspartic-type endopeptidase activity"/>
    <property type="evidence" value="ECO:0007669"/>
    <property type="project" value="UniProtKB-KW"/>
</dbReference>
<evidence type="ECO:0000313" key="7">
    <source>
        <dbReference type="EMBL" id="ROV90382.1"/>
    </source>
</evidence>
<dbReference type="PANTHER" id="PTHR47966">
    <property type="entry name" value="BETA-SITE APP-CLEAVING ENZYME, ISOFORM A-RELATED"/>
    <property type="match status" value="1"/>
</dbReference>
<reference evidence="7 8" key="1">
    <citation type="submission" date="2015-09" db="EMBL/GenBank/DDBJ databases">
        <title>Host preference determinants of Valsa canker pathogens revealed by comparative genomics.</title>
        <authorList>
            <person name="Yin Z."/>
            <person name="Huang L."/>
        </authorList>
    </citation>
    <scope>NUCLEOTIDE SEQUENCE [LARGE SCALE GENOMIC DNA]</scope>
    <source>
        <strain evidence="7 8">SXYLt</strain>
    </source>
</reference>
<dbReference type="InterPro" id="IPR033121">
    <property type="entry name" value="PEPTIDASE_A1"/>
</dbReference>
<dbReference type="GO" id="GO:0006508">
    <property type="term" value="P:proteolysis"/>
    <property type="evidence" value="ECO:0007669"/>
    <property type="project" value="UniProtKB-KW"/>
</dbReference>
<dbReference type="InterPro" id="IPR001969">
    <property type="entry name" value="Aspartic_peptidase_AS"/>
</dbReference>
<feature type="chain" id="PRO_5019049968" description="Peptidase A1 domain-containing protein" evidence="5">
    <location>
        <begin position="19"/>
        <end position="428"/>
    </location>
</feature>
<evidence type="ECO:0000259" key="6">
    <source>
        <dbReference type="PROSITE" id="PS51767"/>
    </source>
</evidence>
<dbReference type="PRINTS" id="PR00792">
    <property type="entry name" value="PEPSIN"/>
</dbReference>